<evidence type="ECO:0000313" key="12">
    <source>
        <dbReference type="Proteomes" id="UP001379533"/>
    </source>
</evidence>
<keyword evidence="6 10" id="KW-1133">Transmembrane helix</keyword>
<evidence type="ECO:0000313" key="11">
    <source>
        <dbReference type="EMBL" id="WXA97440.1"/>
    </source>
</evidence>
<accession>A0ABZ2KFG4</accession>
<evidence type="ECO:0000256" key="1">
    <source>
        <dbReference type="ARBA" id="ARBA00004651"/>
    </source>
</evidence>
<feature type="region of interest" description="Disordered" evidence="9">
    <location>
        <begin position="1"/>
        <end position="27"/>
    </location>
</feature>
<feature type="transmembrane region" description="Helical" evidence="10">
    <location>
        <begin position="606"/>
        <end position="627"/>
    </location>
</feature>
<feature type="transmembrane region" description="Helical" evidence="10">
    <location>
        <begin position="192"/>
        <end position="213"/>
    </location>
</feature>
<dbReference type="RefSeq" id="WP_394848058.1">
    <property type="nucleotide sequence ID" value="NZ_CP089982.1"/>
</dbReference>
<dbReference type="InterPro" id="IPR050171">
    <property type="entry name" value="MFS_Transporters"/>
</dbReference>
<feature type="transmembrane region" description="Helical" evidence="10">
    <location>
        <begin position="263"/>
        <end position="285"/>
    </location>
</feature>
<dbReference type="InterPro" id="IPR018456">
    <property type="entry name" value="PTR2_symporter_CS"/>
</dbReference>
<feature type="transmembrane region" description="Helical" evidence="10">
    <location>
        <begin position="99"/>
        <end position="119"/>
    </location>
</feature>
<keyword evidence="2 8" id="KW-0813">Transport</keyword>
<dbReference type="NCBIfam" id="TIGR00924">
    <property type="entry name" value="yjdL_sub1_fam"/>
    <property type="match status" value="1"/>
</dbReference>
<reference evidence="11 12" key="1">
    <citation type="submission" date="2021-12" db="EMBL/GenBank/DDBJ databases">
        <title>Discovery of the Pendulisporaceae a myxobacterial family with distinct sporulation behavior and unique specialized metabolism.</title>
        <authorList>
            <person name="Garcia R."/>
            <person name="Popoff A."/>
            <person name="Bader C.D."/>
            <person name="Loehr J."/>
            <person name="Walesch S."/>
            <person name="Walt C."/>
            <person name="Boldt J."/>
            <person name="Bunk B."/>
            <person name="Haeckl F.J.F.P.J."/>
            <person name="Gunesch A.P."/>
            <person name="Birkelbach J."/>
            <person name="Nuebel U."/>
            <person name="Pietschmann T."/>
            <person name="Bach T."/>
            <person name="Mueller R."/>
        </authorList>
    </citation>
    <scope>NUCLEOTIDE SEQUENCE [LARGE SCALE GENOMIC DNA]</scope>
    <source>
        <strain evidence="11 12">MSr12523</strain>
    </source>
</reference>
<keyword evidence="5" id="KW-0571">Peptide transport</keyword>
<dbReference type="InterPro" id="IPR000109">
    <property type="entry name" value="POT_fam"/>
</dbReference>
<comment type="similarity">
    <text evidence="8">Belongs to the major facilitator superfamily. Proton-dependent oligopeptide transporter (POT/PTR) (TC 2.A.17) family.</text>
</comment>
<dbReference type="PANTHER" id="PTHR23517:SF15">
    <property type="entry name" value="PROTON-DEPENDENT OLIGOPEPTIDE FAMILY TRANSPORT PROTEIN"/>
    <property type="match status" value="1"/>
</dbReference>
<sequence>MSQIANSDPVTLPAETSPQTSAPTAESTATLKHPLGLYVLFGTEMWERFCYYGMRALLVLFLVEHHGWQPSEANGVFKWYTSLVYLTPLMGGFLADRYLGLRPSIALGGTLMGIGAFLLTQEPLSIFYIGLGLLILGNGFFKPNITTLVGRMYVPGDARRDRAFTIFYMGINLGGLLGPIICGQWLRAHYGFNYGFGATGVAMVFSLLIFVGFRKQVERDVLAAGNTLGKGATVSRESVKARQDQRDEAQPAAKGLTPAIGRAFMMSMGVLFGMLIPVYFIFGFVNGTVPLSGLFMPVAVAVISVLMTVNLLRIKGAARDKSLVIFILFVFQLLFWMAFEQAGNSLTLWAAFHTQRKMAFFNFEPELYQSVNGVFIVIFAPVLAWIWLRLNRVGREPSTPMKMAISMVFIGLSSLAMIGATASENATVSRIPVREVPAGIDLAKFDAGRLSFDAEKHEIVVKGVLPSFVVNDLLKQSSDPKYVESVEAFVRASSSASTEHPVSGKIEGTPADYAPLGAFAAGDATWDSGTLTVKKAIDPPARVALLSEGAPSEWRRALRSLAGESDAARVAGYWLLLSYLLATFGELCISPVGYSMVTKLAPTRFASLFMAVWLLSNSVAQYIGGSIGESWGKVTPTDYFGIFVASSAVGAMLLFLLVRPVRKLMHEVR</sequence>
<feature type="transmembrane region" description="Helical" evidence="10">
    <location>
        <begin position="125"/>
        <end position="145"/>
    </location>
</feature>
<keyword evidence="5" id="KW-0653">Protein transport</keyword>
<evidence type="ECO:0000256" key="5">
    <source>
        <dbReference type="ARBA" id="ARBA00022856"/>
    </source>
</evidence>
<feature type="transmembrane region" description="Helical" evidence="10">
    <location>
        <begin position="367"/>
        <end position="388"/>
    </location>
</feature>
<organism evidence="11 12">
    <name type="scientific">Pendulispora brunnea</name>
    <dbReference type="NCBI Taxonomy" id="2905690"/>
    <lineage>
        <taxon>Bacteria</taxon>
        <taxon>Pseudomonadati</taxon>
        <taxon>Myxococcota</taxon>
        <taxon>Myxococcia</taxon>
        <taxon>Myxococcales</taxon>
        <taxon>Sorangiineae</taxon>
        <taxon>Pendulisporaceae</taxon>
        <taxon>Pendulispora</taxon>
    </lineage>
</organism>
<comment type="subcellular location">
    <subcellularLocation>
        <location evidence="1">Cell membrane</location>
        <topology evidence="1">Multi-pass membrane protein</topology>
    </subcellularLocation>
    <subcellularLocation>
        <location evidence="8">Membrane</location>
        <topology evidence="8">Multi-pass membrane protein</topology>
    </subcellularLocation>
</comment>
<dbReference type="CDD" id="cd17346">
    <property type="entry name" value="MFS_DtpA_like"/>
    <property type="match status" value="1"/>
</dbReference>
<dbReference type="EMBL" id="CP089982">
    <property type="protein sequence ID" value="WXA97440.1"/>
    <property type="molecule type" value="Genomic_DNA"/>
</dbReference>
<evidence type="ECO:0000256" key="2">
    <source>
        <dbReference type="ARBA" id="ARBA00022448"/>
    </source>
</evidence>
<keyword evidence="7 10" id="KW-0472">Membrane</keyword>
<evidence type="ECO:0000256" key="7">
    <source>
        <dbReference type="ARBA" id="ARBA00023136"/>
    </source>
</evidence>
<keyword evidence="4 8" id="KW-0812">Transmembrane</keyword>
<evidence type="ECO:0000256" key="9">
    <source>
        <dbReference type="SAM" id="MobiDB-lite"/>
    </source>
</evidence>
<evidence type="ECO:0000256" key="3">
    <source>
        <dbReference type="ARBA" id="ARBA00022475"/>
    </source>
</evidence>
<keyword evidence="12" id="KW-1185">Reference proteome</keyword>
<proteinExistence type="inferred from homology"/>
<name>A0ABZ2KFG4_9BACT</name>
<dbReference type="Gene3D" id="1.20.1250.20">
    <property type="entry name" value="MFS general substrate transporter like domains"/>
    <property type="match status" value="2"/>
</dbReference>
<gene>
    <name evidence="11" type="ORF">LZC95_11405</name>
</gene>
<dbReference type="InterPro" id="IPR036259">
    <property type="entry name" value="MFS_trans_sf"/>
</dbReference>
<dbReference type="Proteomes" id="UP001379533">
    <property type="component" value="Chromosome"/>
</dbReference>
<feature type="transmembrane region" description="Helical" evidence="10">
    <location>
        <begin position="639"/>
        <end position="658"/>
    </location>
</feature>
<dbReference type="SUPFAM" id="SSF103473">
    <property type="entry name" value="MFS general substrate transporter"/>
    <property type="match status" value="2"/>
</dbReference>
<evidence type="ECO:0000256" key="4">
    <source>
        <dbReference type="ARBA" id="ARBA00022692"/>
    </source>
</evidence>
<protein>
    <submittedName>
        <fullName evidence="11">Peptide MFS transporter</fullName>
    </submittedName>
</protein>
<feature type="transmembrane region" description="Helical" evidence="10">
    <location>
        <begin position="291"/>
        <end position="311"/>
    </location>
</feature>
<feature type="transmembrane region" description="Helical" evidence="10">
    <location>
        <begin position="166"/>
        <end position="186"/>
    </location>
</feature>
<keyword evidence="3" id="KW-1003">Cell membrane</keyword>
<feature type="transmembrane region" description="Helical" evidence="10">
    <location>
        <begin position="573"/>
        <end position="594"/>
    </location>
</feature>
<dbReference type="InterPro" id="IPR005279">
    <property type="entry name" value="Dipep/tripep_permease"/>
</dbReference>
<evidence type="ECO:0000256" key="10">
    <source>
        <dbReference type="SAM" id="Phobius"/>
    </source>
</evidence>
<evidence type="ECO:0000256" key="6">
    <source>
        <dbReference type="ARBA" id="ARBA00022989"/>
    </source>
</evidence>
<dbReference type="PROSITE" id="PS01023">
    <property type="entry name" value="PTR2_2"/>
    <property type="match status" value="1"/>
</dbReference>
<evidence type="ECO:0000256" key="8">
    <source>
        <dbReference type="RuleBase" id="RU003755"/>
    </source>
</evidence>
<dbReference type="Pfam" id="PF00854">
    <property type="entry name" value="PTR2"/>
    <property type="match status" value="3"/>
</dbReference>
<feature type="transmembrane region" description="Helical" evidence="10">
    <location>
        <begin position="400"/>
        <end position="422"/>
    </location>
</feature>
<feature type="transmembrane region" description="Helical" evidence="10">
    <location>
        <begin position="323"/>
        <end position="339"/>
    </location>
</feature>
<dbReference type="PANTHER" id="PTHR23517">
    <property type="entry name" value="RESISTANCE PROTEIN MDTM, PUTATIVE-RELATED-RELATED"/>
    <property type="match status" value="1"/>
</dbReference>